<keyword evidence="4" id="KW-1185">Reference proteome</keyword>
<feature type="transmembrane region" description="Helical" evidence="2">
    <location>
        <begin position="187"/>
        <end position="212"/>
    </location>
</feature>
<dbReference type="EMBL" id="CP138898">
    <property type="protein sequence ID" value="WPK27050.1"/>
    <property type="molecule type" value="Genomic_DNA"/>
</dbReference>
<dbReference type="GeneID" id="88175481"/>
<dbReference type="Pfam" id="PF10306">
    <property type="entry name" value="FLILHELTA"/>
    <property type="match status" value="1"/>
</dbReference>
<dbReference type="InterPro" id="IPR018811">
    <property type="entry name" value="MRX11"/>
</dbReference>
<evidence type="ECO:0000256" key="1">
    <source>
        <dbReference type="SAM" id="MobiDB-lite"/>
    </source>
</evidence>
<organism evidence="3 4">
    <name type="scientific">Australozyma saopauloensis</name>
    <dbReference type="NCBI Taxonomy" id="291208"/>
    <lineage>
        <taxon>Eukaryota</taxon>
        <taxon>Fungi</taxon>
        <taxon>Dikarya</taxon>
        <taxon>Ascomycota</taxon>
        <taxon>Saccharomycotina</taxon>
        <taxon>Pichiomycetes</taxon>
        <taxon>Metschnikowiaceae</taxon>
        <taxon>Australozyma</taxon>
    </lineage>
</organism>
<dbReference type="KEGG" id="asau:88175481"/>
<accession>A0AAX4HER2</accession>
<feature type="region of interest" description="Disordered" evidence="1">
    <location>
        <begin position="229"/>
        <end position="252"/>
    </location>
</feature>
<dbReference type="AlphaFoldDB" id="A0AAX4HER2"/>
<keyword evidence="2" id="KW-1133">Transmembrane helix</keyword>
<reference evidence="3 4" key="1">
    <citation type="submission" date="2023-10" db="EMBL/GenBank/DDBJ databases">
        <title>Draft Genome Sequence of Candida saopaulonensis from a very Premature Infant with Sepsis.</title>
        <authorList>
            <person name="Ning Y."/>
            <person name="Dai R."/>
            <person name="Xiao M."/>
            <person name="Xu Y."/>
            <person name="Yan Q."/>
            <person name="Zhang L."/>
        </authorList>
    </citation>
    <scope>NUCLEOTIDE SEQUENCE [LARGE SCALE GENOMIC DNA]</scope>
    <source>
        <strain evidence="3 4">19XY460</strain>
    </source>
</reference>
<protein>
    <recommendedName>
        <fullName evidence="5">DUF1279 domain-containing protein</fullName>
    </recommendedName>
</protein>
<evidence type="ECO:0000313" key="3">
    <source>
        <dbReference type="EMBL" id="WPK27050.1"/>
    </source>
</evidence>
<keyword evidence="2" id="KW-0812">Transmembrane</keyword>
<feature type="compositionally biased region" description="Basic and acidic residues" evidence="1">
    <location>
        <begin position="239"/>
        <end position="252"/>
    </location>
</feature>
<dbReference type="PANTHER" id="PTHR28002">
    <property type="entry name" value="MIOREX COMPLEX COMPONENT 11"/>
    <property type="match status" value="1"/>
</dbReference>
<proteinExistence type="predicted"/>
<name>A0AAX4HER2_9ASCO</name>
<evidence type="ECO:0000313" key="4">
    <source>
        <dbReference type="Proteomes" id="UP001338582"/>
    </source>
</evidence>
<dbReference type="PANTHER" id="PTHR28002:SF1">
    <property type="entry name" value="MIOREX COMPLEX COMPONENT 11"/>
    <property type="match status" value="1"/>
</dbReference>
<sequence>MYLTNAMLRTLPLRASRSRLFTQSASRLLFKPQNRDRSKIPLTLINPTEPINQEIQVLNLDNTKDVVAGKAGKDTEKKDPTYDAKYDNHKILKRIPKFLRPYTTQFIYAPVSHVTAFVILHELTAIVPLVGIWYALHEYHDVLMATTLDLPTWALEKGTQVMDKVLKDWDFGSYSLHDKMKFISEGAYAYVIVKALFPVRLAVSILGMPFFAKWFVLPFTRLFSRAKKNPNPEVPQSPLEKHSAKKVEQPRL</sequence>
<keyword evidence="2" id="KW-0472">Membrane</keyword>
<evidence type="ECO:0000256" key="2">
    <source>
        <dbReference type="SAM" id="Phobius"/>
    </source>
</evidence>
<dbReference type="RefSeq" id="XP_062879428.1">
    <property type="nucleotide sequence ID" value="XM_063023358.1"/>
</dbReference>
<evidence type="ECO:0008006" key="5">
    <source>
        <dbReference type="Google" id="ProtNLM"/>
    </source>
</evidence>
<dbReference type="Proteomes" id="UP001338582">
    <property type="component" value="Chromosome 5"/>
</dbReference>
<gene>
    <name evidence="3" type="ORF">PUMCH_004421</name>
</gene>
<dbReference type="GO" id="GO:0005739">
    <property type="term" value="C:mitochondrion"/>
    <property type="evidence" value="ECO:0007669"/>
    <property type="project" value="TreeGrafter"/>
</dbReference>
<feature type="transmembrane region" description="Helical" evidence="2">
    <location>
        <begin position="106"/>
        <end position="136"/>
    </location>
</feature>